<evidence type="ECO:0000256" key="3">
    <source>
        <dbReference type="ARBA" id="ARBA00021234"/>
    </source>
</evidence>
<organism evidence="7 8">
    <name type="scientific">Nesidiocoris tenuis</name>
    <dbReference type="NCBI Taxonomy" id="355587"/>
    <lineage>
        <taxon>Eukaryota</taxon>
        <taxon>Metazoa</taxon>
        <taxon>Ecdysozoa</taxon>
        <taxon>Arthropoda</taxon>
        <taxon>Hexapoda</taxon>
        <taxon>Insecta</taxon>
        <taxon>Pterygota</taxon>
        <taxon>Neoptera</taxon>
        <taxon>Paraneoptera</taxon>
        <taxon>Hemiptera</taxon>
        <taxon>Heteroptera</taxon>
        <taxon>Panheteroptera</taxon>
        <taxon>Cimicomorpha</taxon>
        <taxon>Miridae</taxon>
        <taxon>Dicyphina</taxon>
        <taxon>Nesidiocoris</taxon>
    </lineage>
</organism>
<evidence type="ECO:0000256" key="6">
    <source>
        <dbReference type="SAM" id="MobiDB-lite"/>
    </source>
</evidence>
<feature type="region of interest" description="Disordered" evidence="6">
    <location>
        <begin position="106"/>
        <end position="144"/>
    </location>
</feature>
<dbReference type="InterPro" id="IPR050853">
    <property type="entry name" value="WD_repeat_DNA-damage-binding"/>
</dbReference>
<dbReference type="Gene3D" id="2.130.10.10">
    <property type="entry name" value="YVTN repeat-like/Quinoprotein amine dehydrogenase"/>
    <property type="match status" value="1"/>
</dbReference>
<dbReference type="SUPFAM" id="SSF50978">
    <property type="entry name" value="WD40 repeat-like"/>
    <property type="match status" value="1"/>
</dbReference>
<dbReference type="PANTHER" id="PTHR14773">
    <property type="entry name" value="WD REPEAT-CONTAINING PROTEIN 76"/>
    <property type="match status" value="1"/>
</dbReference>
<reference evidence="7 8" key="1">
    <citation type="submission" date="2023-09" db="EMBL/GenBank/DDBJ databases">
        <title>Nesidiocoris tenuis whole genome shotgun sequence.</title>
        <authorList>
            <person name="Shibata T."/>
            <person name="Shimoda M."/>
            <person name="Kobayashi T."/>
            <person name="Uehara T."/>
        </authorList>
    </citation>
    <scope>NUCLEOTIDE SEQUENCE [LARGE SCALE GENOMIC DNA]</scope>
    <source>
        <strain evidence="7 8">Japan</strain>
    </source>
</reference>
<keyword evidence="5" id="KW-0677">Repeat</keyword>
<dbReference type="SMART" id="SM00320">
    <property type="entry name" value="WD40"/>
    <property type="match status" value="3"/>
</dbReference>
<feature type="compositionally biased region" description="Basic and acidic residues" evidence="6">
    <location>
        <begin position="107"/>
        <end position="119"/>
    </location>
</feature>
<dbReference type="EMBL" id="AP028909">
    <property type="protein sequence ID" value="BES89000.1"/>
    <property type="molecule type" value="Genomic_DNA"/>
</dbReference>
<accession>A0ABN7A9U7</accession>
<evidence type="ECO:0000256" key="5">
    <source>
        <dbReference type="ARBA" id="ARBA00022737"/>
    </source>
</evidence>
<comment type="similarity">
    <text evidence="2">Belongs to the WD repeat DDB2/WDR76 family.</text>
</comment>
<evidence type="ECO:0000313" key="7">
    <source>
        <dbReference type="EMBL" id="BES89000.1"/>
    </source>
</evidence>
<keyword evidence="8" id="KW-1185">Reference proteome</keyword>
<evidence type="ECO:0000256" key="4">
    <source>
        <dbReference type="ARBA" id="ARBA00022574"/>
    </source>
</evidence>
<sequence>MEKEPAQETEGLSRKRKFDALLENLASNGQEFPNADENSSETDDESDSNSNEGVSEYEKKILKAIEKRNMLLKALGFEKKPPKIDAPQTPTPRKRCLFLTCSSRAPRKSEPLPRREPSRRLRNLQAEKTATEITPEATEETDEPEVDDRLLDTVELTSMNILTNLNSDAQYDSDLKLASCSLPEFKRQLLSMRMLKLGKVIDERIQALHVHPSAAKPIIFAGGARGKFGTWDALNGQIEVHPLNRGAINCISTCLQDQTKVYSTSHDGTVSEIDFSVGKSTNIFATDYFAKISHLTWHDEHDGVLLIGHGAGGVGILDPRAGKKVQNWMDCFDRSVRTVQYHPAQSQFFLASSGTGFFKIFDLRNSGVPVIEQEHDKGLTSAFFSSSGSSIVSTCNDDKIHVFNSQCLSGILPEKAVYRHNNHTGRWLSVFKAQWIPGRDDVFHVGSLMTPRKLQFYEADGGGILLELMDEDLTVVNSVISMHPSLPFIVGGSSTGKLHLFGPPDE</sequence>
<dbReference type="InterPro" id="IPR036322">
    <property type="entry name" value="WD40_repeat_dom_sf"/>
</dbReference>
<keyword evidence="4" id="KW-0853">WD repeat</keyword>
<gene>
    <name evidence="7" type="ORF">NTJ_01808</name>
</gene>
<comment type="function">
    <text evidence="1">Specifically binds 5-hydroxymethylcytosine (5hmC), suggesting that it acts as a specific reader of 5hmC.</text>
</comment>
<dbReference type="InterPro" id="IPR001680">
    <property type="entry name" value="WD40_rpt"/>
</dbReference>
<evidence type="ECO:0000256" key="1">
    <source>
        <dbReference type="ARBA" id="ARBA00002530"/>
    </source>
</evidence>
<name>A0ABN7A9U7_9HEMI</name>
<dbReference type="InterPro" id="IPR015943">
    <property type="entry name" value="WD40/YVTN_repeat-like_dom_sf"/>
</dbReference>
<feature type="compositionally biased region" description="Acidic residues" evidence="6">
    <location>
        <begin position="38"/>
        <end position="47"/>
    </location>
</feature>
<proteinExistence type="inferred from homology"/>
<feature type="compositionally biased region" description="Low complexity" evidence="6">
    <location>
        <begin position="126"/>
        <end position="136"/>
    </location>
</feature>
<evidence type="ECO:0000256" key="2">
    <source>
        <dbReference type="ARBA" id="ARBA00005434"/>
    </source>
</evidence>
<evidence type="ECO:0000313" key="8">
    <source>
        <dbReference type="Proteomes" id="UP001307889"/>
    </source>
</evidence>
<protein>
    <recommendedName>
        <fullName evidence="3">WD repeat-containing protein 76</fullName>
    </recommendedName>
</protein>
<dbReference type="Proteomes" id="UP001307889">
    <property type="component" value="Chromosome 1"/>
</dbReference>
<feature type="region of interest" description="Disordered" evidence="6">
    <location>
        <begin position="1"/>
        <end position="56"/>
    </location>
</feature>
<dbReference type="PANTHER" id="PTHR14773:SF0">
    <property type="entry name" value="WD REPEAT-CONTAINING PROTEIN 76"/>
    <property type="match status" value="1"/>
</dbReference>